<dbReference type="AlphaFoldDB" id="A0A8X6RM78"/>
<feature type="compositionally biased region" description="Basic and acidic residues" evidence="1">
    <location>
        <begin position="14"/>
        <end position="30"/>
    </location>
</feature>
<name>A0A8X6RM78_TRICX</name>
<reference evidence="2" key="1">
    <citation type="submission" date="2020-08" db="EMBL/GenBank/DDBJ databases">
        <title>Multicomponent nature underlies the extraordinary mechanical properties of spider dragline silk.</title>
        <authorList>
            <person name="Kono N."/>
            <person name="Nakamura H."/>
            <person name="Mori M."/>
            <person name="Yoshida Y."/>
            <person name="Ohtoshi R."/>
            <person name="Malay A.D."/>
            <person name="Moran D.A.P."/>
            <person name="Tomita M."/>
            <person name="Numata K."/>
            <person name="Arakawa K."/>
        </authorList>
    </citation>
    <scope>NUCLEOTIDE SEQUENCE</scope>
</reference>
<evidence type="ECO:0000256" key="1">
    <source>
        <dbReference type="SAM" id="MobiDB-lite"/>
    </source>
</evidence>
<proteinExistence type="predicted"/>
<dbReference type="CDD" id="cd00093">
    <property type="entry name" value="HTH_XRE"/>
    <property type="match status" value="1"/>
</dbReference>
<organism evidence="2 3">
    <name type="scientific">Trichonephila clavipes</name>
    <name type="common">Golden silk orbweaver</name>
    <name type="synonym">Nephila clavipes</name>
    <dbReference type="NCBI Taxonomy" id="2585209"/>
    <lineage>
        <taxon>Eukaryota</taxon>
        <taxon>Metazoa</taxon>
        <taxon>Ecdysozoa</taxon>
        <taxon>Arthropoda</taxon>
        <taxon>Chelicerata</taxon>
        <taxon>Arachnida</taxon>
        <taxon>Araneae</taxon>
        <taxon>Araneomorphae</taxon>
        <taxon>Entelegynae</taxon>
        <taxon>Araneoidea</taxon>
        <taxon>Nephilidae</taxon>
        <taxon>Trichonephila</taxon>
    </lineage>
</organism>
<evidence type="ECO:0000313" key="3">
    <source>
        <dbReference type="Proteomes" id="UP000887159"/>
    </source>
</evidence>
<dbReference type="EMBL" id="BMAU01021183">
    <property type="protein sequence ID" value="GFX95149.1"/>
    <property type="molecule type" value="Genomic_DNA"/>
</dbReference>
<gene>
    <name evidence="2" type="primary">AVEN_7501_1</name>
    <name evidence="2" type="ORF">TNCV_3606081</name>
</gene>
<protein>
    <submittedName>
        <fullName evidence="2">Uncharacterized protein</fullName>
    </submittedName>
</protein>
<dbReference type="Proteomes" id="UP000887159">
    <property type="component" value="Unassembled WGS sequence"/>
</dbReference>
<sequence length="141" mass="16202">MGRRLLDLKSETGRKKLSDGKCKPGFDARSAKYPPSTHGGNNRIVMTQRTRLDDFLRATIIGRLKWGLTQLEVSEDLGIAQSVISRFFQRFQDDGNSDSRRTFIWRATGTRYHQENTIERHRFGGVKLLFWGGEKNSVLEN</sequence>
<dbReference type="InterPro" id="IPR001387">
    <property type="entry name" value="Cro/C1-type_HTH"/>
</dbReference>
<accession>A0A8X6RM78</accession>
<feature type="region of interest" description="Disordered" evidence="1">
    <location>
        <begin position="14"/>
        <end position="42"/>
    </location>
</feature>
<keyword evidence="3" id="KW-1185">Reference proteome</keyword>
<comment type="caution">
    <text evidence="2">The sequence shown here is derived from an EMBL/GenBank/DDBJ whole genome shotgun (WGS) entry which is preliminary data.</text>
</comment>
<evidence type="ECO:0000313" key="2">
    <source>
        <dbReference type="EMBL" id="GFX95149.1"/>
    </source>
</evidence>